<evidence type="ECO:0000256" key="2">
    <source>
        <dbReference type="ARBA" id="ARBA00037999"/>
    </source>
</evidence>
<dbReference type="InterPro" id="IPR015424">
    <property type="entry name" value="PyrdxlP-dep_Trfase"/>
</dbReference>
<dbReference type="EMBL" id="BAABGX010000003">
    <property type="protein sequence ID" value="GAA4314720.1"/>
    <property type="molecule type" value="Genomic_DNA"/>
</dbReference>
<keyword evidence="1 3" id="KW-0663">Pyridoxal phosphate</keyword>
<dbReference type="GO" id="GO:0008483">
    <property type="term" value="F:transaminase activity"/>
    <property type="evidence" value="ECO:0007669"/>
    <property type="project" value="UniProtKB-KW"/>
</dbReference>
<dbReference type="RefSeq" id="WP_345169127.1">
    <property type="nucleotide sequence ID" value="NZ_BAABGX010000003.1"/>
</dbReference>
<name>A0ABP8G0B2_9BACT</name>
<dbReference type="Gene3D" id="3.90.1150.10">
    <property type="entry name" value="Aspartate Aminotransferase, domain 1"/>
    <property type="match status" value="1"/>
</dbReference>
<keyword evidence="4" id="KW-0032">Aminotransferase</keyword>
<evidence type="ECO:0000256" key="3">
    <source>
        <dbReference type="RuleBase" id="RU004508"/>
    </source>
</evidence>
<dbReference type="PANTHER" id="PTHR30244">
    <property type="entry name" value="TRANSAMINASE"/>
    <property type="match status" value="1"/>
</dbReference>
<dbReference type="Gene3D" id="3.40.640.10">
    <property type="entry name" value="Type I PLP-dependent aspartate aminotransferase-like (Major domain)"/>
    <property type="match status" value="1"/>
</dbReference>
<keyword evidence="4" id="KW-0808">Transferase</keyword>
<accession>A0ABP8G0B2</accession>
<gene>
    <name evidence="4" type="ORF">GCM10023183_35040</name>
</gene>
<dbReference type="SUPFAM" id="SSF53383">
    <property type="entry name" value="PLP-dependent transferases"/>
    <property type="match status" value="1"/>
</dbReference>
<evidence type="ECO:0000256" key="1">
    <source>
        <dbReference type="ARBA" id="ARBA00022898"/>
    </source>
</evidence>
<dbReference type="InterPro" id="IPR000653">
    <property type="entry name" value="DegT/StrS_aminotransferase"/>
</dbReference>
<dbReference type="InterPro" id="IPR015421">
    <property type="entry name" value="PyrdxlP-dep_Trfase_major"/>
</dbReference>
<comment type="similarity">
    <text evidence="2 3">Belongs to the DegT/DnrJ/EryC1 family.</text>
</comment>
<dbReference type="PANTHER" id="PTHR30244:SF36">
    <property type="entry name" value="3-OXO-GLUCOSE-6-PHOSPHATE:GLUTAMATE AMINOTRANSFERASE"/>
    <property type="match status" value="1"/>
</dbReference>
<dbReference type="CDD" id="cd00616">
    <property type="entry name" value="AHBA_syn"/>
    <property type="match status" value="1"/>
</dbReference>
<organism evidence="4 5">
    <name type="scientific">Nibribacter koreensis</name>
    <dbReference type="NCBI Taxonomy" id="1084519"/>
    <lineage>
        <taxon>Bacteria</taxon>
        <taxon>Pseudomonadati</taxon>
        <taxon>Bacteroidota</taxon>
        <taxon>Cytophagia</taxon>
        <taxon>Cytophagales</taxon>
        <taxon>Hymenobacteraceae</taxon>
        <taxon>Nibribacter</taxon>
    </lineage>
</organism>
<comment type="caution">
    <text evidence="4">The sequence shown here is derived from an EMBL/GenBank/DDBJ whole genome shotgun (WGS) entry which is preliminary data.</text>
</comment>
<keyword evidence="5" id="KW-1185">Reference proteome</keyword>
<dbReference type="Pfam" id="PF01041">
    <property type="entry name" value="DegT_DnrJ_EryC1"/>
    <property type="match status" value="1"/>
</dbReference>
<protein>
    <submittedName>
        <fullName evidence="4">DegT/DnrJ/EryC1/StrS family aminotransferase</fullName>
    </submittedName>
</protein>
<dbReference type="InterPro" id="IPR015422">
    <property type="entry name" value="PyrdxlP-dep_Trfase_small"/>
</dbReference>
<sequence>MHVPFFELRDFPEGIETAIQEKVAFTLAEKRFVLGPAVSAFEDEFARYQNVPHVVGVGNGYDALVLSLKALGVGKGDKVLLPGNTYIATINAVQQVGAMPVLVEPDPESYNLTASGIARAIDKDVKAILPVHLYGQACDMETIMGIANQVGLLVVEDCAQAHGAEVGGKKAGTFGQANAFSFYPTKNLGAYGDAGGVTTHSEQVADFLRKYRNYGQSERYYYDVVGVNSRLDSLQAAILSVKLAHLDALNTERQRLAKIYLQELQRVGDLVLPATQAGCGHVYHLFVVRTQRRYALQQYLQAKGITTLIHYPVPAHLQPSYAHLGLKAGDLPITEELANTSLSLPLFPGMTEQEQTAVVEAIRQFFA</sequence>
<evidence type="ECO:0000313" key="4">
    <source>
        <dbReference type="EMBL" id="GAA4314720.1"/>
    </source>
</evidence>
<dbReference type="PIRSF" id="PIRSF000390">
    <property type="entry name" value="PLP_StrS"/>
    <property type="match status" value="1"/>
</dbReference>
<reference evidence="5" key="1">
    <citation type="journal article" date="2019" name="Int. J. Syst. Evol. Microbiol.">
        <title>The Global Catalogue of Microorganisms (GCM) 10K type strain sequencing project: providing services to taxonomists for standard genome sequencing and annotation.</title>
        <authorList>
            <consortium name="The Broad Institute Genomics Platform"/>
            <consortium name="The Broad Institute Genome Sequencing Center for Infectious Disease"/>
            <person name="Wu L."/>
            <person name="Ma J."/>
        </authorList>
    </citation>
    <scope>NUCLEOTIDE SEQUENCE [LARGE SCALE GENOMIC DNA]</scope>
    <source>
        <strain evidence="5">JCM 17917</strain>
    </source>
</reference>
<dbReference type="Proteomes" id="UP001501844">
    <property type="component" value="Unassembled WGS sequence"/>
</dbReference>
<proteinExistence type="inferred from homology"/>
<evidence type="ECO:0000313" key="5">
    <source>
        <dbReference type="Proteomes" id="UP001501844"/>
    </source>
</evidence>